<feature type="transmembrane region" description="Helical" evidence="1">
    <location>
        <begin position="135"/>
        <end position="154"/>
    </location>
</feature>
<feature type="transmembrane region" description="Helical" evidence="1">
    <location>
        <begin position="113"/>
        <end position="129"/>
    </location>
</feature>
<feature type="transmembrane region" description="Helical" evidence="1">
    <location>
        <begin position="92"/>
        <end position="108"/>
    </location>
</feature>
<protein>
    <submittedName>
        <fullName evidence="2">Unannotated protein</fullName>
    </submittedName>
</protein>
<proteinExistence type="predicted"/>
<keyword evidence="1" id="KW-0472">Membrane</keyword>
<feature type="transmembrane region" description="Helical" evidence="1">
    <location>
        <begin position="35"/>
        <end position="53"/>
    </location>
</feature>
<reference evidence="2" key="1">
    <citation type="submission" date="2020-05" db="EMBL/GenBank/DDBJ databases">
        <authorList>
            <person name="Chiriac C."/>
            <person name="Salcher M."/>
            <person name="Ghai R."/>
            <person name="Kavagutti S V."/>
        </authorList>
    </citation>
    <scope>NUCLEOTIDE SEQUENCE</scope>
</reference>
<name>A0A6J6C0Y4_9ZZZZ</name>
<organism evidence="2">
    <name type="scientific">freshwater metagenome</name>
    <dbReference type="NCBI Taxonomy" id="449393"/>
    <lineage>
        <taxon>unclassified sequences</taxon>
        <taxon>metagenomes</taxon>
        <taxon>ecological metagenomes</taxon>
    </lineage>
</organism>
<gene>
    <name evidence="2" type="ORF">UFOPK1503_00548</name>
</gene>
<dbReference type="AlphaFoldDB" id="A0A6J6C0Y4"/>
<evidence type="ECO:0000313" key="2">
    <source>
        <dbReference type="EMBL" id="CAB4544990.1"/>
    </source>
</evidence>
<evidence type="ECO:0000256" key="1">
    <source>
        <dbReference type="SAM" id="Phobius"/>
    </source>
</evidence>
<accession>A0A6J6C0Y4</accession>
<dbReference type="EMBL" id="CAEZST010000007">
    <property type="protein sequence ID" value="CAB4544990.1"/>
    <property type="molecule type" value="Genomic_DNA"/>
</dbReference>
<sequence length="321" mass="35013">MIRVSGASLVVVALLFGSYHGLLGIVSLPEYSNQQFAWLAIATYCLALLLVLFDKPGIRMRLISAIGVLIVVVIVSQLIYGSLSEIREGSYATWHIAALSTLLAVVAIRQHPTIAWIGFILLTLQLFAWGGPQVIFNSGLIGGLILVAVAQAAYQAIISSAKRAVEFQIRSIDIDSAVTAASAARAEKLKRLQDTLSTALPLLEKIRDQSGELSDPDKREAILMEAQLRDGIRARALLNQDVIQATRNARLRGVEVQLLDDGGLDDLSEEDRQTFLDEICVRLNEVNAGKVVIRASMGDGWRLTMAAIQKDADKPDLFIRL</sequence>
<feature type="transmembrane region" description="Helical" evidence="1">
    <location>
        <begin position="60"/>
        <end position="80"/>
    </location>
</feature>
<keyword evidence="1" id="KW-1133">Transmembrane helix</keyword>
<keyword evidence="1" id="KW-0812">Transmembrane</keyword>
<feature type="transmembrane region" description="Helical" evidence="1">
    <location>
        <begin position="7"/>
        <end position="29"/>
    </location>
</feature>